<comment type="caution">
    <text evidence="2">The sequence shown here is derived from an EMBL/GenBank/DDBJ whole genome shotgun (WGS) entry which is preliminary data.</text>
</comment>
<protein>
    <submittedName>
        <fullName evidence="2">Uncharacterized protein</fullName>
    </submittedName>
</protein>
<accession>A0A139XM55</accession>
<name>A0A139XM55_TOXGO</name>
<evidence type="ECO:0000256" key="1">
    <source>
        <dbReference type="SAM" id="MobiDB-lite"/>
    </source>
</evidence>
<proteinExistence type="predicted"/>
<evidence type="ECO:0000313" key="3">
    <source>
        <dbReference type="Proteomes" id="UP000074247"/>
    </source>
</evidence>
<organism evidence="2 3">
    <name type="scientific">Toxoplasma gondii ARI</name>
    <dbReference type="NCBI Taxonomy" id="1074872"/>
    <lineage>
        <taxon>Eukaryota</taxon>
        <taxon>Sar</taxon>
        <taxon>Alveolata</taxon>
        <taxon>Apicomplexa</taxon>
        <taxon>Conoidasida</taxon>
        <taxon>Coccidia</taxon>
        <taxon>Eucoccidiorida</taxon>
        <taxon>Eimeriorina</taxon>
        <taxon>Sarcocystidae</taxon>
        <taxon>Toxoplasma</taxon>
    </lineage>
</organism>
<gene>
    <name evidence="2" type="ORF">TGARI_240970A</name>
</gene>
<feature type="region of interest" description="Disordered" evidence="1">
    <location>
        <begin position="474"/>
        <end position="500"/>
    </location>
</feature>
<reference evidence="2 3" key="1">
    <citation type="journal article" date="2016" name="Nat. Commun.">
        <title>Local admixture of amplified and diversified secreted pathogenesis determinants shapes mosaic Toxoplasma gondii genomes.</title>
        <authorList>
            <person name="Lorenzi H."/>
            <person name="Khan A."/>
            <person name="Behnke M.S."/>
            <person name="Namasivayam S."/>
            <person name="Swapna L.S."/>
            <person name="Hadjithomas M."/>
            <person name="Karamycheva S."/>
            <person name="Pinney D."/>
            <person name="Brunk B.P."/>
            <person name="Ajioka J.W."/>
            <person name="Ajzenberg D."/>
            <person name="Boothroyd J.C."/>
            <person name="Boyle J.P."/>
            <person name="Darde M.L."/>
            <person name="Diaz-Miranda M.A."/>
            <person name="Dubey J.P."/>
            <person name="Fritz H.M."/>
            <person name="Gennari S.M."/>
            <person name="Gregory B.D."/>
            <person name="Kim K."/>
            <person name="Saeij J.P."/>
            <person name="Su C."/>
            <person name="White M.W."/>
            <person name="Zhu X.Q."/>
            <person name="Howe D.K."/>
            <person name="Rosenthal B.M."/>
            <person name="Grigg M.E."/>
            <person name="Parkinson J."/>
            <person name="Liu L."/>
            <person name="Kissinger J.C."/>
            <person name="Roos D.S."/>
            <person name="Sibley L.D."/>
        </authorList>
    </citation>
    <scope>NUCLEOTIDE SEQUENCE [LARGE SCALE GENOMIC DNA]</scope>
    <source>
        <strain evidence="2 3">ARI</strain>
    </source>
</reference>
<evidence type="ECO:0000313" key="2">
    <source>
        <dbReference type="EMBL" id="KYF39849.1"/>
    </source>
</evidence>
<feature type="compositionally biased region" description="Acidic residues" evidence="1">
    <location>
        <begin position="280"/>
        <end position="289"/>
    </location>
</feature>
<dbReference type="AlphaFoldDB" id="A0A139XM55"/>
<feature type="region of interest" description="Disordered" evidence="1">
    <location>
        <begin position="255"/>
        <end position="319"/>
    </location>
</feature>
<dbReference type="EMBL" id="AGQS02005625">
    <property type="protein sequence ID" value="KYF39849.1"/>
    <property type="molecule type" value="Genomic_DNA"/>
</dbReference>
<feature type="region of interest" description="Disordered" evidence="1">
    <location>
        <begin position="75"/>
        <end position="99"/>
    </location>
</feature>
<feature type="compositionally biased region" description="Basic residues" evidence="1">
    <location>
        <begin position="255"/>
        <end position="269"/>
    </location>
</feature>
<feature type="non-terminal residue" evidence="2">
    <location>
        <position position="500"/>
    </location>
</feature>
<dbReference type="VEuPathDB" id="ToxoDB:TGARI_240970A"/>
<feature type="region of interest" description="Disordered" evidence="1">
    <location>
        <begin position="163"/>
        <end position="193"/>
    </location>
</feature>
<sequence>MVPSLFLRSHLHVRPPRKKTRWTAESTGFLISLFFLVAGSPQVLSLQLSSSSASRLPSHFRLPSFSLLPALPCSRSSPLSSRSSPLSSRSPPLPSSLSSSSRLFSVRPSAAAAAAPAPPDASASPLPVVAELGGQTLPSTHSLRSFLRSTISASSAFVSSATRQSTTGEFTSRGAMASSRACAPQVEGKRSESRRVYERRSLRRRWSSYLLFSASCAEQSVSFSSSFLSSTPSTLSSSPASSRFPSSVCEVKQVGRTRNRKKDKQRHRPLASIGFGGPEAGDDVGEERDETPGEVSDESFLSSMGGRTKAHSSEPFEGVLTNEELREMVRQGYIHREDERLDDPVSSPFLIDGPLFNGSSPFASPPYGPMTRMVPYNRSLSTIPTFADVGKANATQAIPFINSTASVEDFFGFVENRTVDWEFFSPPGSRFERTETGVVMTPPIFPNRVYFFSREDIDDGVYDDPYADGLVRSADPSFLNPVSPALRSGRRRDEHRRTDT</sequence>
<dbReference type="Proteomes" id="UP000074247">
    <property type="component" value="Unassembled WGS sequence"/>
</dbReference>
<feature type="compositionally biased region" description="Basic and acidic residues" evidence="1">
    <location>
        <begin position="491"/>
        <end position="500"/>
    </location>
</feature>